<dbReference type="AlphaFoldDB" id="A0A426YI86"/>
<dbReference type="EMBL" id="AMZH03012225">
    <property type="protein sequence ID" value="RRT51433.1"/>
    <property type="molecule type" value="Genomic_DNA"/>
</dbReference>
<name>A0A426YI86_ENSVE</name>
<evidence type="ECO:0000313" key="2">
    <source>
        <dbReference type="Proteomes" id="UP000287651"/>
    </source>
</evidence>
<evidence type="ECO:0000313" key="1">
    <source>
        <dbReference type="EMBL" id="RRT51433.1"/>
    </source>
</evidence>
<accession>A0A426YI86</accession>
<reference evidence="1 2" key="1">
    <citation type="journal article" date="2014" name="Agronomy (Basel)">
        <title>A Draft Genome Sequence for Ensete ventricosum, the Drought-Tolerant Tree Against Hunger.</title>
        <authorList>
            <person name="Harrison J."/>
            <person name="Moore K.A."/>
            <person name="Paszkiewicz K."/>
            <person name="Jones T."/>
            <person name="Grant M."/>
            <person name="Ambacheew D."/>
            <person name="Muzemil S."/>
            <person name="Studholme D.J."/>
        </authorList>
    </citation>
    <scope>NUCLEOTIDE SEQUENCE [LARGE SCALE GENOMIC DNA]</scope>
</reference>
<gene>
    <name evidence="1" type="ORF">B296_00035809</name>
</gene>
<dbReference type="Proteomes" id="UP000287651">
    <property type="component" value="Unassembled WGS sequence"/>
</dbReference>
<organism evidence="1 2">
    <name type="scientific">Ensete ventricosum</name>
    <name type="common">Abyssinian banana</name>
    <name type="synonym">Musa ensete</name>
    <dbReference type="NCBI Taxonomy" id="4639"/>
    <lineage>
        <taxon>Eukaryota</taxon>
        <taxon>Viridiplantae</taxon>
        <taxon>Streptophyta</taxon>
        <taxon>Embryophyta</taxon>
        <taxon>Tracheophyta</taxon>
        <taxon>Spermatophyta</taxon>
        <taxon>Magnoliopsida</taxon>
        <taxon>Liliopsida</taxon>
        <taxon>Zingiberales</taxon>
        <taxon>Musaceae</taxon>
        <taxon>Ensete</taxon>
    </lineage>
</organism>
<proteinExistence type="predicted"/>
<comment type="caution">
    <text evidence="1">The sequence shown here is derived from an EMBL/GenBank/DDBJ whole genome shotgun (WGS) entry which is preliminary data.</text>
</comment>
<sequence length="123" mass="13630">MKKSHDDVHRIAKNLPQNTITTRLPMSRKISMPESQVLTGPDGVFLRSGLPGGGACFRCWGVCTVASGVERKDGEDAIEKNDDLEELSVERIDAVFRSSSSVESDPFCDDGWLESFLLLLLRF</sequence>
<protein>
    <submittedName>
        <fullName evidence="1">Uncharacterized protein</fullName>
    </submittedName>
</protein>